<dbReference type="RefSeq" id="WP_042982166.1">
    <property type="nucleotide sequence ID" value="NZ_JMQC01000008.1"/>
</dbReference>
<proteinExistence type="predicted"/>
<evidence type="ECO:0000313" key="3">
    <source>
        <dbReference type="Proteomes" id="UP000029389"/>
    </source>
</evidence>
<dbReference type="EMBL" id="QVOD01000004">
    <property type="protein sequence ID" value="RFT67880.1"/>
    <property type="molecule type" value="Genomic_DNA"/>
</dbReference>
<sequence>MLTFEEKLSIIESFPELERKNVSLKRVNFHFEESRLDKKNVVYHLHPNGNGFVYASGMKGYKTDDKGMINIREFSEEELRSVIEKSIELLSQEQEEVVAPAEPAKEEEWHNEDGHILTLIAEDDMWNVYAGVNLDGTFNSYPEAAEYLDEEGFSRK</sequence>
<reference evidence="1 3" key="1">
    <citation type="submission" date="2014-04" db="EMBL/GenBank/DDBJ databases">
        <authorList>
            <person name="Bishop-Lilly K.A."/>
            <person name="Broomall S.M."/>
            <person name="Chain P.S."/>
            <person name="Chertkov O."/>
            <person name="Coyne S.R."/>
            <person name="Daligault H.E."/>
            <person name="Davenport K.W."/>
            <person name="Erkkila T."/>
            <person name="Frey K.G."/>
            <person name="Gibbons H.S."/>
            <person name="Gu W."/>
            <person name="Jaissle J."/>
            <person name="Johnson S.L."/>
            <person name="Koroleva G.I."/>
            <person name="Ladner J.T."/>
            <person name="Lo C.-C."/>
            <person name="Minogue T.D."/>
            <person name="Munk C."/>
            <person name="Palacios G.F."/>
            <person name="Redden C.L."/>
            <person name="Rosenzweig C.N."/>
            <person name="Scholz M.B."/>
            <person name="Teshima H."/>
            <person name="Xu Y."/>
        </authorList>
    </citation>
    <scope>NUCLEOTIDE SEQUENCE [LARGE SCALE GENOMIC DNA]</scope>
    <source>
        <strain evidence="1 3">BHP</strain>
    </source>
</reference>
<comment type="caution">
    <text evidence="1">The sequence shown here is derived from an EMBL/GenBank/DDBJ whole genome shotgun (WGS) entry which is preliminary data.</text>
</comment>
<evidence type="ECO:0000313" key="4">
    <source>
        <dbReference type="Proteomes" id="UP000264294"/>
    </source>
</evidence>
<dbReference type="PATRIC" id="fig|1405.8.peg.3487"/>
<dbReference type="Proteomes" id="UP000264294">
    <property type="component" value="Unassembled WGS sequence"/>
</dbReference>
<dbReference type="EMBL" id="JMQC01000008">
    <property type="protein sequence ID" value="KFN03453.1"/>
    <property type="molecule type" value="Genomic_DNA"/>
</dbReference>
<accession>A0A090YZB9</accession>
<keyword evidence="4" id="KW-1185">Reference proteome</keyword>
<dbReference type="AlphaFoldDB" id="A0A090YZB9"/>
<evidence type="ECO:0000313" key="1">
    <source>
        <dbReference type="EMBL" id="KFN03453.1"/>
    </source>
</evidence>
<dbReference type="Proteomes" id="UP000029389">
    <property type="component" value="Unassembled WGS sequence"/>
</dbReference>
<dbReference type="STRING" id="1405.B7492_05055"/>
<protein>
    <submittedName>
        <fullName evidence="1">Uncharacterized protein</fullName>
    </submittedName>
</protein>
<name>A0A090YZB9_9BACI</name>
<organism evidence="1 3">
    <name type="scientific">Bacillus clarus</name>
    <dbReference type="NCBI Taxonomy" id="2338372"/>
    <lineage>
        <taxon>Bacteria</taxon>
        <taxon>Bacillati</taxon>
        <taxon>Bacillota</taxon>
        <taxon>Bacilli</taxon>
        <taxon>Bacillales</taxon>
        <taxon>Bacillaceae</taxon>
        <taxon>Bacillus</taxon>
        <taxon>Bacillus cereus group</taxon>
    </lineage>
</organism>
<evidence type="ECO:0000313" key="2">
    <source>
        <dbReference type="EMBL" id="RFT67880.1"/>
    </source>
</evidence>
<gene>
    <name evidence="2" type="ORF">D0U04_05300</name>
    <name evidence="1" type="ORF">DJ93_3398</name>
</gene>
<dbReference type="eggNOG" id="ENOG50312X5">
    <property type="taxonomic scope" value="Bacteria"/>
</dbReference>
<reference evidence="2 4" key="2">
    <citation type="submission" date="2018-08" db="EMBL/GenBank/DDBJ databases">
        <title>Bacillus clarus sp. nov. strain PS00077A.</title>
        <authorList>
            <person name="Mendez Acevedo M."/>
            <person name="Carroll L."/>
            <person name="Mukherjee M."/>
            <person name="Wiedmann M."/>
            <person name="Kovac J."/>
        </authorList>
    </citation>
    <scope>NUCLEOTIDE SEQUENCE [LARGE SCALE GENOMIC DNA]</scope>
    <source>
        <strain evidence="2 4">PS00077A</strain>
    </source>
</reference>